<feature type="signal peptide" evidence="1">
    <location>
        <begin position="1"/>
        <end position="16"/>
    </location>
</feature>
<organism evidence="2 3">
    <name type="scientific">Theileria orientalis</name>
    <dbReference type="NCBI Taxonomy" id="68886"/>
    <lineage>
        <taxon>Eukaryota</taxon>
        <taxon>Sar</taxon>
        <taxon>Alveolata</taxon>
        <taxon>Apicomplexa</taxon>
        <taxon>Aconoidasida</taxon>
        <taxon>Piroplasmida</taxon>
        <taxon>Theileriidae</taxon>
        <taxon>Theileria</taxon>
    </lineage>
</organism>
<keyword evidence="1" id="KW-0732">Signal</keyword>
<reference evidence="2" key="1">
    <citation type="submission" date="2022-07" db="EMBL/GenBank/DDBJ databases">
        <title>Evaluation of T. orientalis genome assembly methods using nanopore sequencing and analysis of variation between genomes.</title>
        <authorList>
            <person name="Yam J."/>
            <person name="Micallef M.L."/>
            <person name="Liu M."/>
            <person name="Djordjevic S.P."/>
            <person name="Bogema D.R."/>
            <person name="Jenkins C."/>
        </authorList>
    </citation>
    <scope>NUCLEOTIDE SEQUENCE</scope>
    <source>
        <strain evidence="2">Goon Nure</strain>
    </source>
</reference>
<accession>A0A976SIV0</accession>
<name>A0A976SIV0_THEOR</name>
<gene>
    <name evidence="2" type="ORF">MACK_003783</name>
</gene>
<evidence type="ECO:0000256" key="1">
    <source>
        <dbReference type="SAM" id="SignalP"/>
    </source>
</evidence>
<evidence type="ECO:0000313" key="2">
    <source>
        <dbReference type="EMBL" id="UVC49673.1"/>
    </source>
</evidence>
<feature type="chain" id="PRO_5037401895" evidence="1">
    <location>
        <begin position="17"/>
        <end position="219"/>
    </location>
</feature>
<dbReference type="AlphaFoldDB" id="A0A976SIV0"/>
<dbReference type="Proteomes" id="UP000244811">
    <property type="component" value="Chromosome 3"/>
</dbReference>
<dbReference type="EMBL" id="CP056070">
    <property type="protein sequence ID" value="UVC49673.1"/>
    <property type="molecule type" value="Genomic_DNA"/>
</dbReference>
<protein>
    <submittedName>
        <fullName evidence="2">Uncharacterized protein</fullName>
    </submittedName>
</protein>
<sequence>MKLLIILSLIVNEITSIHLKLPLESNTDEFHIITTKTNMTLEDGTTMDCEIGTYESKNNIPITKISIGQVDLLNNIALVTPGFRRWVYDLKINNKELIIITSGSSKIKIEECYLIIDNILHSLMDLDLGMKELFGGYNSYSEEIRKIIRQILQLISTHGVVDDLFSELHHLDMSNVPLQGRNIYVPEYQSLRPLEITEADWLTSITSQEWEQIQPDQNQ</sequence>
<evidence type="ECO:0000313" key="3">
    <source>
        <dbReference type="Proteomes" id="UP000244811"/>
    </source>
</evidence>
<proteinExistence type="predicted"/>